<evidence type="ECO:0000256" key="1">
    <source>
        <dbReference type="ARBA" id="ARBA00010111"/>
    </source>
</evidence>
<feature type="compositionally biased region" description="Basic residues" evidence="5">
    <location>
        <begin position="105"/>
        <end position="140"/>
    </location>
</feature>
<dbReference type="FunFam" id="1.10.287.3980:FF:000001">
    <property type="entry name" value="Mitochondrial ribosomal protein L34"/>
    <property type="match status" value="1"/>
</dbReference>
<reference evidence="6 7" key="1">
    <citation type="journal article" date="2018" name="Mol. Biol. Evol.">
        <title>Broad Genomic Sampling Reveals a Smut Pathogenic Ancestry of the Fungal Clade Ustilaginomycotina.</title>
        <authorList>
            <person name="Kijpornyongpan T."/>
            <person name="Mondo S.J."/>
            <person name="Barry K."/>
            <person name="Sandor L."/>
            <person name="Lee J."/>
            <person name="Lipzen A."/>
            <person name="Pangilinan J."/>
            <person name="LaButti K."/>
            <person name="Hainaut M."/>
            <person name="Henrissat B."/>
            <person name="Grigoriev I.V."/>
            <person name="Spatafora J.W."/>
            <person name="Aime M.C."/>
        </authorList>
    </citation>
    <scope>NUCLEOTIDE SEQUENCE [LARGE SCALE GENOMIC DNA]</scope>
    <source>
        <strain evidence="6 7">MCA 4658</strain>
    </source>
</reference>
<dbReference type="PANTHER" id="PTHR14503">
    <property type="entry name" value="MITOCHONDRIAL RIBOSOMAL PROTEIN 34 FAMILY MEMBER"/>
    <property type="match status" value="1"/>
</dbReference>
<comment type="similarity">
    <text evidence="1">Belongs to the bacterial ribosomal protein bL34 family.</text>
</comment>
<sequence length="140" mass="15254">MPRISPRAVLQLCRARQPLTLGSPLTSTESLAGACRLASSSASSYSRALPSSSILSLSSSNTRPAHSASHIPSSLVRPNPSTFALSQPPSNTRSVTYGAEYQPSQRKRKRKHGFLSRIKTKNGRKTLARRKAKGRRFLSH</sequence>
<dbReference type="NCBIfam" id="TIGR01030">
    <property type="entry name" value="rpmH_bact"/>
    <property type="match status" value="1"/>
</dbReference>
<dbReference type="Gene3D" id="1.10.287.3980">
    <property type="match status" value="1"/>
</dbReference>
<organism evidence="6 7">
    <name type="scientific">Ceraceosorus guamensis</name>
    <dbReference type="NCBI Taxonomy" id="1522189"/>
    <lineage>
        <taxon>Eukaryota</taxon>
        <taxon>Fungi</taxon>
        <taxon>Dikarya</taxon>
        <taxon>Basidiomycota</taxon>
        <taxon>Ustilaginomycotina</taxon>
        <taxon>Exobasidiomycetes</taxon>
        <taxon>Ceraceosorales</taxon>
        <taxon>Ceraceosoraceae</taxon>
        <taxon>Ceraceosorus</taxon>
    </lineage>
</organism>
<dbReference type="GO" id="GO:0005762">
    <property type="term" value="C:mitochondrial large ribosomal subunit"/>
    <property type="evidence" value="ECO:0007669"/>
    <property type="project" value="TreeGrafter"/>
</dbReference>
<dbReference type="AlphaFoldDB" id="A0A316W2P8"/>
<dbReference type="Proteomes" id="UP000245783">
    <property type="component" value="Unassembled WGS sequence"/>
</dbReference>
<dbReference type="EMBL" id="KZ819375">
    <property type="protein sequence ID" value="PWN42851.1"/>
    <property type="molecule type" value="Genomic_DNA"/>
</dbReference>
<keyword evidence="7" id="KW-1185">Reference proteome</keyword>
<evidence type="ECO:0000256" key="5">
    <source>
        <dbReference type="SAM" id="MobiDB-lite"/>
    </source>
</evidence>
<proteinExistence type="inferred from homology"/>
<protein>
    <recommendedName>
        <fullName evidence="4">Large ribosomal subunit protein bL34m</fullName>
    </recommendedName>
</protein>
<evidence type="ECO:0000256" key="4">
    <source>
        <dbReference type="ARBA" id="ARBA00035274"/>
    </source>
</evidence>
<feature type="compositionally biased region" description="Polar residues" evidence="5">
    <location>
        <begin position="79"/>
        <end position="95"/>
    </location>
</feature>
<keyword evidence="3" id="KW-0687">Ribonucleoprotein</keyword>
<evidence type="ECO:0000313" key="6">
    <source>
        <dbReference type="EMBL" id="PWN42851.1"/>
    </source>
</evidence>
<dbReference type="RefSeq" id="XP_025370011.1">
    <property type="nucleotide sequence ID" value="XM_025510079.1"/>
</dbReference>
<dbReference type="OrthoDB" id="431691at2759"/>
<dbReference type="InParanoid" id="A0A316W2P8"/>
<dbReference type="GeneID" id="37031949"/>
<dbReference type="HAMAP" id="MF_00391">
    <property type="entry name" value="Ribosomal_bL34"/>
    <property type="match status" value="1"/>
</dbReference>
<gene>
    <name evidence="6" type="ORF">IE81DRAFT_110415</name>
</gene>
<dbReference type="GO" id="GO:0006412">
    <property type="term" value="P:translation"/>
    <property type="evidence" value="ECO:0007669"/>
    <property type="project" value="InterPro"/>
</dbReference>
<name>A0A316W2P8_9BASI</name>
<feature type="region of interest" description="Disordered" evidence="5">
    <location>
        <begin position="53"/>
        <end position="140"/>
    </location>
</feature>
<dbReference type="InterPro" id="IPR000271">
    <property type="entry name" value="Ribosomal_bL34"/>
</dbReference>
<dbReference type="STRING" id="1522189.A0A316W2P8"/>
<keyword evidence="2" id="KW-0689">Ribosomal protein</keyword>
<evidence type="ECO:0000313" key="7">
    <source>
        <dbReference type="Proteomes" id="UP000245783"/>
    </source>
</evidence>
<evidence type="ECO:0000256" key="3">
    <source>
        <dbReference type="ARBA" id="ARBA00023274"/>
    </source>
</evidence>
<accession>A0A316W2P8</accession>
<dbReference type="Pfam" id="PF00468">
    <property type="entry name" value="Ribosomal_L34"/>
    <property type="match status" value="1"/>
</dbReference>
<evidence type="ECO:0000256" key="2">
    <source>
        <dbReference type="ARBA" id="ARBA00022980"/>
    </source>
</evidence>
<dbReference type="PANTHER" id="PTHR14503:SF4">
    <property type="entry name" value="LARGE RIBOSOMAL SUBUNIT PROTEIN BL34M"/>
    <property type="match status" value="1"/>
</dbReference>
<dbReference type="GO" id="GO:0003735">
    <property type="term" value="F:structural constituent of ribosome"/>
    <property type="evidence" value="ECO:0007669"/>
    <property type="project" value="InterPro"/>
</dbReference>